<evidence type="ECO:0008006" key="3">
    <source>
        <dbReference type="Google" id="ProtNLM"/>
    </source>
</evidence>
<dbReference type="Gene3D" id="3.40.50.1110">
    <property type="entry name" value="SGNH hydrolase"/>
    <property type="match status" value="1"/>
</dbReference>
<keyword evidence="2" id="KW-1185">Reference proteome</keyword>
<dbReference type="SUPFAM" id="SSF52266">
    <property type="entry name" value="SGNH hydrolase"/>
    <property type="match status" value="1"/>
</dbReference>
<dbReference type="Proteomes" id="UP001317963">
    <property type="component" value="Chromosome"/>
</dbReference>
<dbReference type="EMBL" id="CP036501">
    <property type="protein sequence ID" value="UZP74066.1"/>
    <property type="molecule type" value="Genomic_DNA"/>
</dbReference>
<proteinExistence type="predicted"/>
<name>A0ABY6Q5V3_9GAMM</name>
<accession>A0ABY6Q5V3</accession>
<protein>
    <recommendedName>
        <fullName evidence="3">SGNH hydrolase-type esterase domain-containing protein</fullName>
    </recommendedName>
</protein>
<dbReference type="InterPro" id="IPR036514">
    <property type="entry name" value="SGNH_hydro_sf"/>
</dbReference>
<evidence type="ECO:0000313" key="1">
    <source>
        <dbReference type="EMBL" id="UZP74066.1"/>
    </source>
</evidence>
<sequence>MLRFAWATALATLLVLAVRLTVFDSNRQSTSCEELELTFETADFNESLPAGPALIIGNQRVRYWTNPLEPIRDSEVIRRAAKGLNPDRIDQCFPRLVGYYQPSAVVIPLDTSFANDIDQSALFKSLEGIVDQRSEYSLDFDLWVIAPITTPRFERTSTSALDAVNAAGAAWASNKFNVRWLNLQANFTDKAGKADSKLVWPDGNTLNDKGYERLTEALVTISNERK</sequence>
<organism evidence="1 2">
    <name type="scientific">Candidatus Paraluminiphilus aquimaris</name>
    <dbReference type="NCBI Taxonomy" id="2518994"/>
    <lineage>
        <taxon>Bacteria</taxon>
        <taxon>Pseudomonadati</taxon>
        <taxon>Pseudomonadota</taxon>
        <taxon>Gammaproteobacteria</taxon>
        <taxon>Cellvibrionales</taxon>
        <taxon>Halieaceae</taxon>
        <taxon>Candidatus Paraluminiphilus</taxon>
    </lineage>
</organism>
<dbReference type="RefSeq" id="WP_279242875.1">
    <property type="nucleotide sequence ID" value="NZ_CP036501.1"/>
</dbReference>
<reference evidence="1 2" key="1">
    <citation type="submission" date="2019-02" db="EMBL/GenBank/DDBJ databases">
        <title>Halieaceae_genomes.</title>
        <authorList>
            <person name="Li S.-H."/>
        </authorList>
    </citation>
    <scope>NUCLEOTIDE SEQUENCE [LARGE SCALE GENOMIC DNA]</scope>
    <source>
        <strain evidence="1 2">JH123</strain>
    </source>
</reference>
<gene>
    <name evidence="1" type="ORF">E0F26_04610</name>
</gene>
<evidence type="ECO:0000313" key="2">
    <source>
        <dbReference type="Proteomes" id="UP001317963"/>
    </source>
</evidence>